<dbReference type="SUPFAM" id="SSF55729">
    <property type="entry name" value="Acyl-CoA N-acyltransferases (Nat)"/>
    <property type="match status" value="1"/>
</dbReference>
<dbReference type="GO" id="GO:0016747">
    <property type="term" value="F:acyltransferase activity, transferring groups other than amino-acyl groups"/>
    <property type="evidence" value="ECO:0007669"/>
    <property type="project" value="InterPro"/>
</dbReference>
<dbReference type="PROSITE" id="PS51186">
    <property type="entry name" value="GNAT"/>
    <property type="match status" value="1"/>
</dbReference>
<proteinExistence type="predicted"/>
<dbReference type="InterPro" id="IPR050832">
    <property type="entry name" value="Bact_Acetyltransf"/>
</dbReference>
<evidence type="ECO:0000256" key="2">
    <source>
        <dbReference type="ARBA" id="ARBA00023315"/>
    </source>
</evidence>
<evidence type="ECO:0000256" key="1">
    <source>
        <dbReference type="ARBA" id="ARBA00022679"/>
    </source>
</evidence>
<dbReference type="Gene3D" id="3.40.630.30">
    <property type="match status" value="1"/>
</dbReference>
<dbReference type="InterPro" id="IPR000182">
    <property type="entry name" value="GNAT_dom"/>
</dbReference>
<dbReference type="CDD" id="cd04301">
    <property type="entry name" value="NAT_SF"/>
    <property type="match status" value="1"/>
</dbReference>
<name>A0A7H0HVQ7_9ACTN</name>
<dbReference type="RefSeq" id="WP_187741753.1">
    <property type="nucleotide sequence ID" value="NZ_CP060825.1"/>
</dbReference>
<dbReference type="Pfam" id="PF00583">
    <property type="entry name" value="Acetyltransf_1"/>
    <property type="match status" value="1"/>
</dbReference>
<evidence type="ECO:0000313" key="6">
    <source>
        <dbReference type="Proteomes" id="UP000516230"/>
    </source>
</evidence>
<feature type="compositionally biased region" description="Pro residues" evidence="3">
    <location>
        <begin position="194"/>
        <end position="207"/>
    </location>
</feature>
<dbReference type="KEGG" id="sgj:IAG43_18025"/>
<keyword evidence="6" id="KW-1185">Reference proteome</keyword>
<protein>
    <submittedName>
        <fullName evidence="5">GNAT family N-acetyltransferase</fullName>
    </submittedName>
</protein>
<dbReference type="Proteomes" id="UP000516230">
    <property type="component" value="Chromosome"/>
</dbReference>
<keyword evidence="1 5" id="KW-0808">Transferase</keyword>
<feature type="domain" description="N-acetyltransferase" evidence="4">
    <location>
        <begin position="7"/>
        <end position="177"/>
    </location>
</feature>
<sequence length="207" mass="20961">MATTAGATVRRLTADALPAAAGGLGALLADAVDDGASVGFLAPLTAERAAAWWSGLAPALADGTVTVWTAHLGERLVGTVQLRSGTSSNGTHRAEVAKLLVHRDARGRGTARMLLAAAEDFAHDAGRTLLMLDTQSGSAAERLYRSAGWTPVGSVPGYAADPSGVLRPTTFFHKTLSGPARQARPAPHGAGRAPAPPLPAPPGGRPA</sequence>
<feature type="compositionally biased region" description="Low complexity" evidence="3">
    <location>
        <begin position="178"/>
        <end position="193"/>
    </location>
</feature>
<dbReference type="PANTHER" id="PTHR43877">
    <property type="entry name" value="AMINOALKYLPHOSPHONATE N-ACETYLTRANSFERASE-RELATED-RELATED"/>
    <property type="match status" value="1"/>
</dbReference>
<evidence type="ECO:0000256" key="3">
    <source>
        <dbReference type="SAM" id="MobiDB-lite"/>
    </source>
</evidence>
<dbReference type="EMBL" id="CP060825">
    <property type="protein sequence ID" value="QNP64623.1"/>
    <property type="molecule type" value="Genomic_DNA"/>
</dbReference>
<dbReference type="PANTHER" id="PTHR43877:SF2">
    <property type="entry name" value="AMINOALKYLPHOSPHONATE N-ACETYLTRANSFERASE-RELATED"/>
    <property type="match status" value="1"/>
</dbReference>
<dbReference type="AlphaFoldDB" id="A0A7H0HVQ7"/>
<evidence type="ECO:0000259" key="4">
    <source>
        <dbReference type="PROSITE" id="PS51186"/>
    </source>
</evidence>
<feature type="region of interest" description="Disordered" evidence="3">
    <location>
        <begin position="177"/>
        <end position="207"/>
    </location>
</feature>
<organism evidence="5 6">
    <name type="scientific">Streptomyces genisteinicus</name>
    <dbReference type="NCBI Taxonomy" id="2768068"/>
    <lineage>
        <taxon>Bacteria</taxon>
        <taxon>Bacillati</taxon>
        <taxon>Actinomycetota</taxon>
        <taxon>Actinomycetes</taxon>
        <taxon>Kitasatosporales</taxon>
        <taxon>Streptomycetaceae</taxon>
        <taxon>Streptomyces</taxon>
    </lineage>
</organism>
<gene>
    <name evidence="5" type="ORF">IAG43_18025</name>
</gene>
<evidence type="ECO:0000313" key="5">
    <source>
        <dbReference type="EMBL" id="QNP64623.1"/>
    </source>
</evidence>
<dbReference type="InterPro" id="IPR016181">
    <property type="entry name" value="Acyl_CoA_acyltransferase"/>
</dbReference>
<keyword evidence="2" id="KW-0012">Acyltransferase</keyword>
<accession>A0A7H0HVQ7</accession>
<reference evidence="5 6" key="1">
    <citation type="submission" date="2020-08" db="EMBL/GenBank/DDBJ databases">
        <title>A novel species.</title>
        <authorList>
            <person name="Gao J."/>
        </authorList>
    </citation>
    <scope>NUCLEOTIDE SEQUENCE [LARGE SCALE GENOMIC DNA]</scope>
    <source>
        <strain evidence="5 6">CRPJ-33</strain>
    </source>
</reference>